<evidence type="ECO:0000313" key="3">
    <source>
        <dbReference type="EMBL" id="MCU4751018.1"/>
    </source>
</evidence>
<dbReference type="AlphaFoldDB" id="A0AAP3E507"/>
<evidence type="ECO:0000256" key="1">
    <source>
        <dbReference type="SAM" id="MobiDB-lite"/>
    </source>
</evidence>
<dbReference type="Pfam" id="PF14344">
    <property type="entry name" value="DUF4397"/>
    <property type="match status" value="1"/>
</dbReference>
<evidence type="ECO:0000259" key="2">
    <source>
        <dbReference type="Pfam" id="PF14344"/>
    </source>
</evidence>
<dbReference type="InterPro" id="IPR006311">
    <property type="entry name" value="TAT_signal"/>
</dbReference>
<evidence type="ECO:0000313" key="4">
    <source>
        <dbReference type="Proteomes" id="UP001321047"/>
    </source>
</evidence>
<protein>
    <submittedName>
        <fullName evidence="3">DUF4397 domain-containing protein</fullName>
    </submittedName>
</protein>
<comment type="caution">
    <text evidence="3">The sequence shown here is derived from an EMBL/GenBank/DDBJ whole genome shotgun (WGS) entry which is preliminary data.</text>
</comment>
<name>A0AAP3E507_9EURY</name>
<dbReference type="InterPro" id="IPR025510">
    <property type="entry name" value="DUF4397"/>
</dbReference>
<feature type="domain" description="DUF4397" evidence="2">
    <location>
        <begin position="50"/>
        <end position="160"/>
    </location>
</feature>
<proteinExistence type="predicted"/>
<dbReference type="PROSITE" id="PS51318">
    <property type="entry name" value="TAT"/>
    <property type="match status" value="1"/>
</dbReference>
<feature type="region of interest" description="Disordered" evidence="1">
    <location>
        <begin position="196"/>
        <end position="301"/>
    </location>
</feature>
<feature type="region of interest" description="Disordered" evidence="1">
    <location>
        <begin position="27"/>
        <end position="50"/>
    </location>
</feature>
<dbReference type="RefSeq" id="WP_342806380.1">
    <property type="nucleotide sequence ID" value="NZ_JAOPJZ010000002.1"/>
</dbReference>
<feature type="compositionally biased region" description="Acidic residues" evidence="1">
    <location>
        <begin position="32"/>
        <end position="42"/>
    </location>
</feature>
<feature type="region of interest" description="Disordered" evidence="1">
    <location>
        <begin position="332"/>
        <end position="378"/>
    </location>
</feature>
<sequence>MTTSRRTTLKALGTLGAGAVLAGGSVYAVGEHDDDERADENDEHNGTPQAGIRVVHAAPDAPNVDVYVDDEQVLTDVPYEEVSPYLEVEPGTYSVKVTAAGDEDTVVYDEELEVGEAFYTLAAIGELEDDTFEVLVLTDAGSSLVRLLHASPDAPDVDVRESETGAPLFETVGFGESTNYVAVPAGSYTLEVVPSSEANAVEDENGIDDEENGLDDDENGVDDANDDDDEVGMDDDTEDVDTDDDENGIDDDENGIDDDENGIDDDENGIDDDENGVDDNGMDEDDDMDEPDDDVVASVDVDLEAGTAYTAFAIGYLEPPNGEGREFAVNLAVDGPESLEDDVDDVEDENGIDDDERDDDEMDDDDDMNDDTDDENDY</sequence>
<dbReference type="Proteomes" id="UP001321047">
    <property type="component" value="Unassembled WGS sequence"/>
</dbReference>
<accession>A0AAP3E507</accession>
<organism evidence="3 4">
    <name type="scientific">Natronosalvus hydrolyticus</name>
    <dbReference type="NCBI Taxonomy" id="2979988"/>
    <lineage>
        <taxon>Archaea</taxon>
        <taxon>Methanobacteriati</taxon>
        <taxon>Methanobacteriota</taxon>
        <taxon>Stenosarchaea group</taxon>
        <taxon>Halobacteria</taxon>
        <taxon>Halobacteriales</taxon>
        <taxon>Natrialbaceae</taxon>
        <taxon>Natronosalvus</taxon>
    </lineage>
</organism>
<reference evidence="3 4" key="1">
    <citation type="submission" date="2022-09" db="EMBL/GenBank/DDBJ databases">
        <title>Enrichment on poylsaccharides allowed isolation of novel metabolic and taxonomic groups of Haloarchaea.</title>
        <authorList>
            <person name="Sorokin D.Y."/>
            <person name="Elcheninov A.G."/>
            <person name="Khizhniak T.V."/>
            <person name="Kolganova T.V."/>
            <person name="Kublanov I.V."/>
        </authorList>
    </citation>
    <scope>NUCLEOTIDE SEQUENCE [LARGE SCALE GENOMIC DNA]</scope>
    <source>
        <strain evidence="3 4">AArc-curdl1</strain>
    </source>
</reference>
<keyword evidence="4" id="KW-1185">Reference proteome</keyword>
<feature type="compositionally biased region" description="Acidic residues" evidence="1">
    <location>
        <begin position="200"/>
        <end position="295"/>
    </location>
</feature>
<gene>
    <name evidence="3" type="ORF">OB919_03320</name>
</gene>
<feature type="compositionally biased region" description="Acidic residues" evidence="1">
    <location>
        <begin position="337"/>
        <end position="378"/>
    </location>
</feature>
<dbReference type="EMBL" id="JAOPJZ010000002">
    <property type="protein sequence ID" value="MCU4751018.1"/>
    <property type="molecule type" value="Genomic_DNA"/>
</dbReference>